<feature type="transmembrane region" description="Helical" evidence="1">
    <location>
        <begin position="59"/>
        <end position="79"/>
    </location>
</feature>
<dbReference type="Proteomes" id="UP000054223">
    <property type="component" value="Unassembled WGS sequence"/>
</dbReference>
<feature type="transmembrane region" description="Helical" evidence="1">
    <location>
        <begin position="85"/>
        <end position="105"/>
    </location>
</feature>
<dbReference type="SUPFAM" id="SSF74653">
    <property type="entry name" value="TolA/TonB C-terminal domain"/>
    <property type="match status" value="1"/>
</dbReference>
<keyword evidence="1" id="KW-0472">Membrane</keyword>
<evidence type="ECO:0000256" key="1">
    <source>
        <dbReference type="SAM" id="Phobius"/>
    </source>
</evidence>
<dbReference type="RefSeq" id="WP_059068433.1">
    <property type="nucleotide sequence ID" value="NZ_LNAL01000005.1"/>
</dbReference>
<dbReference type="Pfam" id="PF03544">
    <property type="entry name" value="TonB_C"/>
    <property type="match status" value="1"/>
</dbReference>
<keyword evidence="1" id="KW-1133">Transmembrane helix</keyword>
<name>A0A9X0HN98_SOLP1</name>
<dbReference type="InterPro" id="IPR037682">
    <property type="entry name" value="TonB_C"/>
</dbReference>
<dbReference type="EMBL" id="LNAL01000005">
    <property type="protein sequence ID" value="KUG09027.1"/>
    <property type="molecule type" value="Genomic_DNA"/>
</dbReference>
<accession>A0A9X0HN98</accession>
<reference evidence="3 4" key="1">
    <citation type="submission" date="2015-11" db="EMBL/GenBank/DDBJ databases">
        <title>Solirubrum puertoriconensis gen. nov. an environmental bacteria isolated in Puerto Rico.</title>
        <authorList>
            <person name="Cuebas-Irizarry M.F."/>
            <person name="Montalvo-Rodriguez R."/>
        </authorList>
    </citation>
    <scope>NUCLEOTIDE SEQUENCE [LARGE SCALE GENOMIC DNA]</scope>
    <source>
        <strain evidence="3 4">MC1A</strain>
    </source>
</reference>
<sequence>MPLPSSTDPSPASSKSTAWGTLAFLAGSFLLSCGVVVGVVLIEFALYSKGNSGFLKESLLLLAGSLLVGVLTVLRLLLARRFHDAIAVLLGLLPVLLLAWFIHGVSGWGPIAGRAARPAEPLPSEELPPEPAALFPGTDSARVYSYVEQLPELPTGGGLIALVDTLTNRTARRLGAQLTKQEGIVVVSFVVGPRGGLFLAQIEESLSPVADSAVLAEVRRLPRLQPGRQNGRAVAVRLRPSVVLPPPVQ</sequence>
<protein>
    <recommendedName>
        <fullName evidence="2">TonB C-terminal domain-containing protein</fullName>
    </recommendedName>
</protein>
<feature type="transmembrane region" description="Helical" evidence="1">
    <location>
        <begin position="20"/>
        <end position="47"/>
    </location>
</feature>
<proteinExistence type="predicted"/>
<comment type="caution">
    <text evidence="3">The sequence shown here is derived from an EMBL/GenBank/DDBJ whole genome shotgun (WGS) entry which is preliminary data.</text>
</comment>
<evidence type="ECO:0000313" key="3">
    <source>
        <dbReference type="EMBL" id="KUG09027.1"/>
    </source>
</evidence>
<dbReference type="GO" id="GO:0055085">
    <property type="term" value="P:transmembrane transport"/>
    <property type="evidence" value="ECO:0007669"/>
    <property type="project" value="InterPro"/>
</dbReference>
<keyword evidence="4" id="KW-1185">Reference proteome</keyword>
<feature type="domain" description="TonB C-terminal" evidence="2">
    <location>
        <begin position="176"/>
        <end position="238"/>
    </location>
</feature>
<keyword evidence="1" id="KW-0812">Transmembrane</keyword>
<evidence type="ECO:0000259" key="2">
    <source>
        <dbReference type="Pfam" id="PF03544"/>
    </source>
</evidence>
<dbReference type="OrthoDB" id="887288at2"/>
<gene>
    <name evidence="3" type="ORF">ASU33_19580</name>
</gene>
<organism evidence="3 4">
    <name type="scientific">Solirubrum puertoriconensis</name>
    <dbReference type="NCBI Taxonomy" id="1751427"/>
    <lineage>
        <taxon>Bacteria</taxon>
        <taxon>Pseudomonadati</taxon>
        <taxon>Bacteroidota</taxon>
        <taxon>Cytophagia</taxon>
        <taxon>Cytophagales</taxon>
    </lineage>
</organism>
<evidence type="ECO:0000313" key="4">
    <source>
        <dbReference type="Proteomes" id="UP000054223"/>
    </source>
</evidence>
<dbReference type="AlphaFoldDB" id="A0A9X0HN98"/>
<dbReference type="Gene3D" id="3.30.1150.10">
    <property type="match status" value="1"/>
</dbReference>